<dbReference type="InterPro" id="IPR014978">
    <property type="entry name" value="Gln-Leu-Gln_QLQ"/>
</dbReference>
<dbReference type="InterPro" id="IPR014977">
    <property type="entry name" value="WRC_dom"/>
</dbReference>
<comment type="subcellular location">
    <subcellularLocation>
        <location evidence="1 5">Nucleus</location>
    </subcellularLocation>
</comment>
<evidence type="ECO:0000313" key="9">
    <source>
        <dbReference type="EMBL" id="WOH02749.1"/>
    </source>
</evidence>
<dbReference type="PANTHER" id="PTHR31602">
    <property type="entry name" value="GROWTH-REGULATING FACTOR 5"/>
    <property type="match status" value="1"/>
</dbReference>
<keyword evidence="10" id="KW-1185">Reference proteome</keyword>
<name>A0AAF1B171_DAUCS</name>
<evidence type="ECO:0000313" key="10">
    <source>
        <dbReference type="Proteomes" id="UP000077755"/>
    </source>
</evidence>
<comment type="domain">
    <text evidence="5">The QLQ domain and WRC domain may be involved in protein-protein interaction and DNA-binding, respectively.</text>
</comment>
<evidence type="ECO:0000256" key="4">
    <source>
        <dbReference type="PROSITE-ProRule" id="PRU01002"/>
    </source>
</evidence>
<evidence type="ECO:0000256" key="1">
    <source>
        <dbReference type="ARBA" id="ARBA00004123"/>
    </source>
</evidence>
<feature type="compositionally biased region" description="Low complexity" evidence="6">
    <location>
        <begin position="178"/>
        <end position="195"/>
    </location>
</feature>
<reference evidence="9" key="2">
    <citation type="submission" date="2022-03" db="EMBL/GenBank/DDBJ databases">
        <title>Draft title - Genomic analysis of global carrot germplasm unveils the trajectory of domestication and the origin of high carotenoid orange carrot.</title>
        <authorList>
            <person name="Iorizzo M."/>
            <person name="Ellison S."/>
            <person name="Senalik D."/>
            <person name="Macko-Podgorni A."/>
            <person name="Grzebelus D."/>
            <person name="Bostan H."/>
            <person name="Rolling W."/>
            <person name="Curaba J."/>
            <person name="Simon P."/>
        </authorList>
    </citation>
    <scope>NUCLEOTIDE SEQUENCE</scope>
    <source>
        <tissue evidence="9">Leaf</tissue>
    </source>
</reference>
<organism evidence="9 10">
    <name type="scientific">Daucus carota subsp. sativus</name>
    <name type="common">Carrot</name>
    <dbReference type="NCBI Taxonomy" id="79200"/>
    <lineage>
        <taxon>Eukaryota</taxon>
        <taxon>Viridiplantae</taxon>
        <taxon>Streptophyta</taxon>
        <taxon>Embryophyta</taxon>
        <taxon>Tracheophyta</taxon>
        <taxon>Spermatophyta</taxon>
        <taxon>Magnoliopsida</taxon>
        <taxon>eudicotyledons</taxon>
        <taxon>Gunneridae</taxon>
        <taxon>Pentapetalae</taxon>
        <taxon>asterids</taxon>
        <taxon>campanulids</taxon>
        <taxon>Apiales</taxon>
        <taxon>Apiaceae</taxon>
        <taxon>Apioideae</taxon>
        <taxon>Scandiceae</taxon>
        <taxon>Daucinae</taxon>
        <taxon>Daucus</taxon>
        <taxon>Daucus sect. Daucus</taxon>
    </lineage>
</organism>
<evidence type="ECO:0000256" key="5">
    <source>
        <dbReference type="RuleBase" id="RU367127"/>
    </source>
</evidence>
<sequence length="432" mass="47105">MLKKRSDSGSLFGNGQSQMLSFSSPNSHPLGMHHQVATPHSYTTGPVSGGLYGGISTGVKGPFTPSQWMELEHQALIYKYMTANYPVPSNLLNPIKKAMESARFSSSLGANLRPVEWGAFHLGFPNNADPDLGRCRRTDGKKWRCSREAVADRKYCDRHTKRSRSRKPVEGQTGHNVSGTTNTTTKSPPMSSSTSAALVVPASDTFNNFGLSGNRLQQGTPNPTTSPHPKRSVNIHEEVKEMEGLPMKRPVNTLNESGFLNIKHIPYQESSTMDFGLQCSDSMLNPFQKAPSLIKGKSYRSSAELDKDKYRSEHSLGQFMGDWMKCQSEPQAIPWPETDAQLDRTRLSISLPVGAADFISSTSSLTNENLVCSPIRLSCNLGSAHAGSEMNTFIKDTNQRHANWGTSAGGPLGEVLHSSNNSASDSQNSISP</sequence>
<protein>
    <recommendedName>
        <fullName evidence="5">Growth-regulating factor</fullName>
    </recommendedName>
</protein>
<keyword evidence="5" id="KW-0805">Transcription regulation</keyword>
<evidence type="ECO:0000256" key="2">
    <source>
        <dbReference type="ARBA" id="ARBA00008122"/>
    </source>
</evidence>
<dbReference type="PROSITE" id="PS51666">
    <property type="entry name" value="QLQ"/>
    <property type="match status" value="1"/>
</dbReference>
<evidence type="ECO:0000259" key="8">
    <source>
        <dbReference type="PROSITE" id="PS51667"/>
    </source>
</evidence>
<feature type="region of interest" description="Disordered" evidence="6">
    <location>
        <begin position="209"/>
        <end position="231"/>
    </location>
</feature>
<dbReference type="AlphaFoldDB" id="A0AAF1B171"/>
<dbReference type="Pfam" id="PF08880">
    <property type="entry name" value="QLQ"/>
    <property type="match status" value="1"/>
</dbReference>
<feature type="compositionally biased region" description="Low complexity" evidence="6">
    <location>
        <begin position="418"/>
        <end position="432"/>
    </location>
</feature>
<dbReference type="Proteomes" id="UP000077755">
    <property type="component" value="Chromosome 5"/>
</dbReference>
<comment type="caution">
    <text evidence="4">Lacks conserved residue(s) required for the propagation of feature annotation.</text>
</comment>
<feature type="domain" description="QLQ" evidence="7">
    <location>
        <begin position="62"/>
        <end position="97"/>
    </location>
</feature>
<dbReference type="PANTHER" id="PTHR31602:SF42">
    <property type="entry name" value="GROWTH-REGULATING FACTOR 2"/>
    <property type="match status" value="1"/>
</dbReference>
<accession>A0AAF1B171</accession>
<dbReference type="GO" id="GO:0006351">
    <property type="term" value="P:DNA-templated transcription"/>
    <property type="evidence" value="ECO:0007669"/>
    <property type="project" value="UniProtKB-UniRule"/>
</dbReference>
<feature type="region of interest" description="Disordered" evidence="6">
    <location>
        <begin position="402"/>
        <end position="432"/>
    </location>
</feature>
<dbReference type="GO" id="GO:0005524">
    <property type="term" value="F:ATP binding"/>
    <property type="evidence" value="ECO:0007669"/>
    <property type="project" value="UniProtKB-UniRule"/>
</dbReference>
<dbReference type="SMART" id="SM00951">
    <property type="entry name" value="QLQ"/>
    <property type="match status" value="1"/>
</dbReference>
<reference evidence="9" key="1">
    <citation type="journal article" date="2016" name="Nat. Genet.">
        <title>A high-quality carrot genome assembly provides new insights into carotenoid accumulation and asterid genome evolution.</title>
        <authorList>
            <person name="Iorizzo M."/>
            <person name="Ellison S."/>
            <person name="Senalik D."/>
            <person name="Zeng P."/>
            <person name="Satapoomin P."/>
            <person name="Huang J."/>
            <person name="Bowman M."/>
            <person name="Iovene M."/>
            <person name="Sanseverino W."/>
            <person name="Cavagnaro P."/>
            <person name="Yildiz M."/>
            <person name="Macko-Podgorni A."/>
            <person name="Moranska E."/>
            <person name="Grzebelus E."/>
            <person name="Grzebelus D."/>
            <person name="Ashrafi H."/>
            <person name="Zheng Z."/>
            <person name="Cheng S."/>
            <person name="Spooner D."/>
            <person name="Van Deynze A."/>
            <person name="Simon P."/>
        </authorList>
    </citation>
    <scope>NUCLEOTIDE SEQUENCE</scope>
    <source>
        <tissue evidence="9">Leaf</tissue>
    </source>
</reference>
<feature type="region of interest" description="Disordered" evidence="6">
    <location>
        <begin position="155"/>
        <end position="196"/>
    </location>
</feature>
<gene>
    <name evidence="9" type="ORF">DCAR_0522138</name>
</gene>
<comment type="similarity">
    <text evidence="2 5">Belongs to the GRF family.</text>
</comment>
<feature type="domain" description="WRC" evidence="8">
    <location>
        <begin position="129"/>
        <end position="173"/>
    </location>
</feature>
<comment type="function">
    <text evidence="5">Transcription activator.</text>
</comment>
<dbReference type="InterPro" id="IPR031137">
    <property type="entry name" value="GRF"/>
</dbReference>
<evidence type="ECO:0000256" key="3">
    <source>
        <dbReference type="ARBA" id="ARBA00023242"/>
    </source>
</evidence>
<dbReference type="GO" id="GO:0006355">
    <property type="term" value="P:regulation of DNA-templated transcription"/>
    <property type="evidence" value="ECO:0007669"/>
    <property type="project" value="InterPro"/>
</dbReference>
<evidence type="ECO:0000259" key="7">
    <source>
        <dbReference type="PROSITE" id="PS51666"/>
    </source>
</evidence>
<feature type="compositionally biased region" description="Polar residues" evidence="6">
    <location>
        <begin position="209"/>
        <end position="227"/>
    </location>
</feature>
<proteinExistence type="inferred from homology"/>
<dbReference type="GO" id="GO:0099402">
    <property type="term" value="P:plant organ development"/>
    <property type="evidence" value="ECO:0007669"/>
    <property type="project" value="UniProtKB-ARBA"/>
</dbReference>
<keyword evidence="3 5" id="KW-0539">Nucleus</keyword>
<keyword evidence="5" id="KW-0804">Transcription</keyword>
<keyword evidence="5" id="KW-0010">Activator</keyword>
<dbReference type="Pfam" id="PF08879">
    <property type="entry name" value="WRC"/>
    <property type="match status" value="1"/>
</dbReference>
<dbReference type="GO" id="GO:0005634">
    <property type="term" value="C:nucleus"/>
    <property type="evidence" value="ECO:0007669"/>
    <property type="project" value="UniProtKB-SubCell"/>
</dbReference>
<evidence type="ECO:0000256" key="6">
    <source>
        <dbReference type="SAM" id="MobiDB-lite"/>
    </source>
</evidence>
<dbReference type="PROSITE" id="PS51667">
    <property type="entry name" value="WRC"/>
    <property type="match status" value="1"/>
</dbReference>
<dbReference type="EMBL" id="CP093347">
    <property type="protein sequence ID" value="WOH02749.1"/>
    <property type="molecule type" value="Genomic_DNA"/>
</dbReference>